<sequence>RIVQPLLLGQMLLYFNTTGIDKFYAYKCVIGIILCSAVNMFVVHLYMMDMTHFGMKGRVACCSLIYRKTLKLTRTALGETTIDQAVNLLSNDVNRFDVSIIFLHYLWLGPLEPSCVRGIVKSFIVFMTRISLFIMIMSYILFRYKITTEKVYAITAYYNNLSLIMTAYFPQGMR</sequence>
<comment type="subcellular location">
    <subcellularLocation>
        <location evidence="1">Membrane</location>
        <topology evidence="1">Multi-pass membrane protein</topology>
    </subcellularLocation>
</comment>
<dbReference type="PANTHER" id="PTHR24223">
    <property type="entry name" value="ATP-BINDING CASSETTE SUB-FAMILY C"/>
    <property type="match status" value="1"/>
</dbReference>
<feature type="transmembrane region" description="Helical" evidence="9">
    <location>
        <begin position="23"/>
        <end position="46"/>
    </location>
</feature>
<dbReference type="Proteomes" id="UP000078492">
    <property type="component" value="Unassembled WGS sequence"/>
</dbReference>
<dbReference type="GO" id="GO:0005524">
    <property type="term" value="F:ATP binding"/>
    <property type="evidence" value="ECO:0007669"/>
    <property type="project" value="UniProtKB-KW"/>
</dbReference>
<evidence type="ECO:0000256" key="4">
    <source>
        <dbReference type="ARBA" id="ARBA00022692"/>
    </source>
</evidence>
<dbReference type="GO" id="GO:0140359">
    <property type="term" value="F:ABC-type transporter activity"/>
    <property type="evidence" value="ECO:0007669"/>
    <property type="project" value="InterPro"/>
</dbReference>
<evidence type="ECO:0000256" key="8">
    <source>
        <dbReference type="ARBA" id="ARBA00023136"/>
    </source>
</evidence>
<dbReference type="SUPFAM" id="SSF90123">
    <property type="entry name" value="ABC transporter transmembrane region"/>
    <property type="match status" value="1"/>
</dbReference>
<keyword evidence="4 9" id="KW-0812">Transmembrane</keyword>
<keyword evidence="6" id="KW-0067">ATP-binding</keyword>
<evidence type="ECO:0000313" key="11">
    <source>
        <dbReference type="EMBL" id="KYN11185.1"/>
    </source>
</evidence>
<evidence type="ECO:0000256" key="3">
    <source>
        <dbReference type="ARBA" id="ARBA00022448"/>
    </source>
</evidence>
<dbReference type="InterPro" id="IPR011527">
    <property type="entry name" value="ABC1_TM_dom"/>
</dbReference>
<dbReference type="InterPro" id="IPR036640">
    <property type="entry name" value="ABC1_TM_sf"/>
</dbReference>
<keyword evidence="5" id="KW-0547">Nucleotide-binding</keyword>
<proteinExistence type="inferred from homology"/>
<keyword evidence="12" id="KW-1185">Reference proteome</keyword>
<evidence type="ECO:0000256" key="1">
    <source>
        <dbReference type="ARBA" id="ARBA00004141"/>
    </source>
</evidence>
<feature type="transmembrane region" description="Helical" evidence="9">
    <location>
        <begin position="123"/>
        <end position="144"/>
    </location>
</feature>
<accession>A0A151IUR3</accession>
<dbReference type="InterPro" id="IPR050173">
    <property type="entry name" value="ABC_transporter_C-like"/>
</dbReference>
<evidence type="ECO:0000256" key="5">
    <source>
        <dbReference type="ARBA" id="ARBA00022741"/>
    </source>
</evidence>
<keyword evidence="8 9" id="KW-0472">Membrane</keyword>
<keyword evidence="3" id="KW-0813">Transport</keyword>
<evidence type="ECO:0000259" key="10">
    <source>
        <dbReference type="PROSITE" id="PS50929"/>
    </source>
</evidence>
<reference evidence="11 12" key="1">
    <citation type="submission" date="2015-09" db="EMBL/GenBank/DDBJ databases">
        <title>Trachymyrmex cornetzi WGS genome.</title>
        <authorList>
            <person name="Nygaard S."/>
            <person name="Hu H."/>
            <person name="Boomsma J."/>
            <person name="Zhang G."/>
        </authorList>
    </citation>
    <scope>NUCLEOTIDE SEQUENCE [LARGE SCALE GENOMIC DNA]</scope>
    <source>
        <strain evidence="11">Tcor2-1</strain>
        <tissue evidence="11">Whole body</tissue>
    </source>
</reference>
<feature type="domain" description="ABC transmembrane type-1" evidence="10">
    <location>
        <begin position="1"/>
        <end position="111"/>
    </location>
</feature>
<evidence type="ECO:0000256" key="2">
    <source>
        <dbReference type="ARBA" id="ARBA00009726"/>
    </source>
</evidence>
<dbReference type="GO" id="GO:0016020">
    <property type="term" value="C:membrane"/>
    <property type="evidence" value="ECO:0007669"/>
    <property type="project" value="UniProtKB-SubCell"/>
</dbReference>
<evidence type="ECO:0000256" key="7">
    <source>
        <dbReference type="ARBA" id="ARBA00022989"/>
    </source>
</evidence>
<dbReference type="STRING" id="471704.A0A151IUR3"/>
<organism evidence="11 12">
    <name type="scientific">Trachymyrmex cornetzi</name>
    <dbReference type="NCBI Taxonomy" id="471704"/>
    <lineage>
        <taxon>Eukaryota</taxon>
        <taxon>Metazoa</taxon>
        <taxon>Ecdysozoa</taxon>
        <taxon>Arthropoda</taxon>
        <taxon>Hexapoda</taxon>
        <taxon>Insecta</taxon>
        <taxon>Pterygota</taxon>
        <taxon>Neoptera</taxon>
        <taxon>Endopterygota</taxon>
        <taxon>Hymenoptera</taxon>
        <taxon>Apocrita</taxon>
        <taxon>Aculeata</taxon>
        <taxon>Formicoidea</taxon>
        <taxon>Formicidae</taxon>
        <taxon>Myrmicinae</taxon>
        <taxon>Trachymyrmex</taxon>
    </lineage>
</organism>
<evidence type="ECO:0000256" key="9">
    <source>
        <dbReference type="SAM" id="Phobius"/>
    </source>
</evidence>
<evidence type="ECO:0000256" key="6">
    <source>
        <dbReference type="ARBA" id="ARBA00022840"/>
    </source>
</evidence>
<comment type="similarity">
    <text evidence="2">Belongs to the ABC transporter superfamily. ABCC family. Conjugate transporter (TC 3.A.1.208) subfamily.</text>
</comment>
<dbReference type="Gene3D" id="1.20.1560.10">
    <property type="entry name" value="ABC transporter type 1, transmembrane domain"/>
    <property type="match status" value="1"/>
</dbReference>
<name>A0A151IUR3_9HYME</name>
<dbReference type="PANTHER" id="PTHR24223:SF456">
    <property type="entry name" value="MULTIDRUG RESISTANCE-ASSOCIATED PROTEIN LETHAL(2)03659"/>
    <property type="match status" value="1"/>
</dbReference>
<feature type="non-terminal residue" evidence="11">
    <location>
        <position position="1"/>
    </location>
</feature>
<dbReference type="PROSITE" id="PS50929">
    <property type="entry name" value="ABC_TM1F"/>
    <property type="match status" value="1"/>
</dbReference>
<gene>
    <name evidence="11" type="ORF">ALC57_16668</name>
</gene>
<dbReference type="EMBL" id="KQ980952">
    <property type="protein sequence ID" value="KYN11185.1"/>
    <property type="molecule type" value="Genomic_DNA"/>
</dbReference>
<dbReference type="AlphaFoldDB" id="A0A151IUR3"/>
<protein>
    <submittedName>
        <fullName evidence="11">Multidrug resistance-associated protein 4</fullName>
    </submittedName>
</protein>
<keyword evidence="7 9" id="KW-1133">Transmembrane helix</keyword>
<evidence type="ECO:0000313" key="12">
    <source>
        <dbReference type="Proteomes" id="UP000078492"/>
    </source>
</evidence>